<dbReference type="InterPro" id="IPR001647">
    <property type="entry name" value="HTH_TetR"/>
</dbReference>
<dbReference type="SUPFAM" id="SSF46689">
    <property type="entry name" value="Homeodomain-like"/>
    <property type="match status" value="1"/>
</dbReference>
<dbReference type="InterPro" id="IPR050109">
    <property type="entry name" value="HTH-type_TetR-like_transc_reg"/>
</dbReference>
<feature type="domain" description="HTH tetR-type" evidence="3">
    <location>
        <begin position="13"/>
        <end position="73"/>
    </location>
</feature>
<dbReference type="EMBL" id="JBEYBF010000014">
    <property type="protein sequence ID" value="MEU1954238.1"/>
    <property type="molecule type" value="Genomic_DNA"/>
</dbReference>
<evidence type="ECO:0000313" key="4">
    <source>
        <dbReference type="EMBL" id="MEU1954238.1"/>
    </source>
</evidence>
<dbReference type="Gene3D" id="1.10.357.10">
    <property type="entry name" value="Tetracycline Repressor, domain 2"/>
    <property type="match status" value="1"/>
</dbReference>
<protein>
    <submittedName>
        <fullName evidence="4">TetR/AcrR family transcriptional regulator</fullName>
    </submittedName>
</protein>
<dbReference type="InterPro" id="IPR009057">
    <property type="entry name" value="Homeodomain-like_sf"/>
</dbReference>
<accession>A0ABV2WTN0</accession>
<reference evidence="4 5" key="1">
    <citation type="submission" date="2024-06" db="EMBL/GenBank/DDBJ databases">
        <title>The Natural Products Discovery Center: Release of the First 8490 Sequenced Strains for Exploring Actinobacteria Biosynthetic Diversity.</title>
        <authorList>
            <person name="Kalkreuter E."/>
            <person name="Kautsar S.A."/>
            <person name="Yang D."/>
            <person name="Bader C.D."/>
            <person name="Teijaro C.N."/>
            <person name="Fluegel L."/>
            <person name="Davis C.M."/>
            <person name="Simpson J.R."/>
            <person name="Lauterbach L."/>
            <person name="Steele A.D."/>
            <person name="Gui C."/>
            <person name="Meng S."/>
            <person name="Li G."/>
            <person name="Viehrig K."/>
            <person name="Ye F."/>
            <person name="Su P."/>
            <person name="Kiefer A.F."/>
            <person name="Nichols A."/>
            <person name="Cepeda A.J."/>
            <person name="Yan W."/>
            <person name="Fan B."/>
            <person name="Jiang Y."/>
            <person name="Adhikari A."/>
            <person name="Zheng C.-J."/>
            <person name="Schuster L."/>
            <person name="Cowan T.M."/>
            <person name="Smanski M.J."/>
            <person name="Chevrette M.G."/>
            <person name="De Carvalho L.P.S."/>
            <person name="Shen B."/>
        </authorList>
    </citation>
    <scope>NUCLEOTIDE SEQUENCE [LARGE SCALE GENOMIC DNA]</scope>
    <source>
        <strain evidence="4 5">NPDC019708</strain>
    </source>
</reference>
<comment type="caution">
    <text evidence="4">The sequence shown here is derived from an EMBL/GenBank/DDBJ whole genome shotgun (WGS) entry which is preliminary data.</text>
</comment>
<evidence type="ECO:0000256" key="2">
    <source>
        <dbReference type="PROSITE-ProRule" id="PRU00335"/>
    </source>
</evidence>
<keyword evidence="1 2" id="KW-0238">DNA-binding</keyword>
<dbReference type="PROSITE" id="PS50977">
    <property type="entry name" value="HTH_TETR_2"/>
    <property type="match status" value="1"/>
</dbReference>
<evidence type="ECO:0000259" key="3">
    <source>
        <dbReference type="PROSITE" id="PS50977"/>
    </source>
</evidence>
<sequence length="189" mass="20379">MPESTSRTRMTAGERGAQVLTAAVEAFAESGYAATRTDEIARRAGVSQPYVIRLFGSKQRLFLAAVAQVCDRIEEVFSEAAAGAGPETGLGALSEAYEQFLAERTLLQVLLHAFAAAGDPEVGPVIRDRYGRIYRLVRELTGAPVADTRRFLSTGMLLTVMAALRVTGPEAIAADWAQDILTDLYEHGM</sequence>
<dbReference type="GeneID" id="96243950"/>
<dbReference type="PANTHER" id="PTHR30055">
    <property type="entry name" value="HTH-TYPE TRANSCRIPTIONAL REGULATOR RUTR"/>
    <property type="match status" value="1"/>
</dbReference>
<dbReference type="Pfam" id="PF00440">
    <property type="entry name" value="TetR_N"/>
    <property type="match status" value="1"/>
</dbReference>
<gene>
    <name evidence="4" type="ORF">ABZ510_20525</name>
</gene>
<dbReference type="PRINTS" id="PR00455">
    <property type="entry name" value="HTHTETR"/>
</dbReference>
<organism evidence="4 5">
    <name type="scientific">Nocardia rhamnosiphila</name>
    <dbReference type="NCBI Taxonomy" id="426716"/>
    <lineage>
        <taxon>Bacteria</taxon>
        <taxon>Bacillati</taxon>
        <taxon>Actinomycetota</taxon>
        <taxon>Actinomycetes</taxon>
        <taxon>Mycobacteriales</taxon>
        <taxon>Nocardiaceae</taxon>
        <taxon>Nocardia</taxon>
    </lineage>
</organism>
<dbReference type="Proteomes" id="UP001550628">
    <property type="component" value="Unassembled WGS sequence"/>
</dbReference>
<evidence type="ECO:0000256" key="1">
    <source>
        <dbReference type="ARBA" id="ARBA00023125"/>
    </source>
</evidence>
<evidence type="ECO:0000313" key="5">
    <source>
        <dbReference type="Proteomes" id="UP001550628"/>
    </source>
</evidence>
<dbReference type="RefSeq" id="WP_030526021.1">
    <property type="nucleotide sequence ID" value="NZ_JBEXYG010000005.1"/>
</dbReference>
<feature type="DNA-binding region" description="H-T-H motif" evidence="2">
    <location>
        <begin position="36"/>
        <end position="55"/>
    </location>
</feature>
<dbReference type="PANTHER" id="PTHR30055:SF146">
    <property type="entry name" value="HTH-TYPE TRANSCRIPTIONAL DUAL REGULATOR CECR"/>
    <property type="match status" value="1"/>
</dbReference>
<name>A0ABV2WTN0_9NOCA</name>
<keyword evidence="5" id="KW-1185">Reference proteome</keyword>
<proteinExistence type="predicted"/>